<evidence type="ECO:0000313" key="10">
    <source>
        <dbReference type="Proteomes" id="UP001202031"/>
    </source>
</evidence>
<evidence type="ECO:0000256" key="2">
    <source>
        <dbReference type="ARBA" id="ARBA00022490"/>
    </source>
</evidence>
<dbReference type="CDD" id="cd11363">
    <property type="entry name" value="RNase_PH_PNPase_1"/>
    <property type="match status" value="1"/>
</dbReference>
<dbReference type="SMART" id="SM00322">
    <property type="entry name" value="KH"/>
    <property type="match status" value="1"/>
</dbReference>
<evidence type="ECO:0000256" key="5">
    <source>
        <dbReference type="ARBA" id="ARBA00022842"/>
    </source>
</evidence>
<dbReference type="PROSITE" id="PS50126">
    <property type="entry name" value="S1"/>
    <property type="match status" value="1"/>
</dbReference>
<dbReference type="GeneID" id="84024768"/>
<dbReference type="InterPro" id="IPR036456">
    <property type="entry name" value="PNPase_PH_RNA-bd_sf"/>
</dbReference>
<keyword evidence="2 7" id="KW-0963">Cytoplasm</keyword>
<dbReference type="Pfam" id="PF01138">
    <property type="entry name" value="RNase_PH"/>
    <property type="match status" value="2"/>
</dbReference>
<dbReference type="PIRSF" id="PIRSF005499">
    <property type="entry name" value="PNPase"/>
    <property type="match status" value="1"/>
</dbReference>
<dbReference type="InterPro" id="IPR012162">
    <property type="entry name" value="PNPase"/>
</dbReference>
<dbReference type="InterPro" id="IPR004087">
    <property type="entry name" value="KH_dom"/>
</dbReference>
<dbReference type="EC" id="2.7.7.8" evidence="7"/>
<comment type="caution">
    <text evidence="9">The sequence shown here is derived from an EMBL/GenBank/DDBJ whole genome shotgun (WGS) entry which is preliminary data.</text>
</comment>
<comment type="cofactor">
    <cofactor evidence="7">
        <name>Mg(2+)</name>
        <dbReference type="ChEBI" id="CHEBI:18420"/>
    </cofactor>
</comment>
<keyword evidence="5 7" id="KW-0460">Magnesium</keyword>
<dbReference type="InterPro" id="IPR015847">
    <property type="entry name" value="ExoRNase_PH_dom2"/>
</dbReference>
<dbReference type="CDD" id="cd04472">
    <property type="entry name" value="S1_PNPase"/>
    <property type="match status" value="1"/>
</dbReference>
<feature type="binding site" evidence="7">
    <location>
        <position position="493"/>
    </location>
    <ligand>
        <name>Mg(2+)</name>
        <dbReference type="ChEBI" id="CHEBI:18420"/>
    </ligand>
</feature>
<dbReference type="Pfam" id="PF00013">
    <property type="entry name" value="KH_1"/>
    <property type="match status" value="1"/>
</dbReference>
<keyword evidence="10" id="KW-1185">Reference proteome</keyword>
<dbReference type="EMBL" id="JAMGSI010000002">
    <property type="protein sequence ID" value="MCL6658206.1"/>
    <property type="molecule type" value="Genomic_DNA"/>
</dbReference>
<dbReference type="SUPFAM" id="SSF55666">
    <property type="entry name" value="Ribonuclease PH domain 2-like"/>
    <property type="match status" value="2"/>
</dbReference>
<dbReference type="NCBIfam" id="NF008805">
    <property type="entry name" value="PRK11824.1"/>
    <property type="match status" value="1"/>
</dbReference>
<dbReference type="PROSITE" id="PS50084">
    <property type="entry name" value="KH_TYPE_1"/>
    <property type="match status" value="1"/>
</dbReference>
<sequence length="714" mass="77483">MSIHSVECNVGTNPITIETGKMARLADGAVVVRSGDTVVLVTVVSATKVKEGQTFFPLSVEYKEKAAAAGMFPGGYFKREGRPTEKEILTCRMTDRPLRPMFPKGYFYDTQVITLLLSADGENEPDILSINGASAACVVSDLPFAEPVGAVRVGRVDGQFIINPTNSQRENSQLDLVFAGTKDQVIMIEGSANELPEEDFIAALRLAQENVKVLCEKQEELRAVCGKEKRSYELCLAKPELLEIGYEIAGDRIEDAIYAASKVERQKKVGALRDEVEAAIKERHPEATDFDVEQVFEYIQKKAFRISIMDKDKRADGRALKELRPLTAEINVLPSVVHGSAMFARGETMSLCLATLAPMEERQYMDNYTGSVNEKRFILHYNFPPFSVGDTGRFGGQNRREIGHGALAERSIAPVVPSEQEFPYAIRISSEIMESNGSTSMASVCAGTMSLLAAGVPLKRPVAGISVGLVTEQNDQHEITTYKTLLDIIGSEDFYGDMDFKLCGTSEGVTGYQLDLKLPGIPLSILEEAIHVAKAGRTDVLKVMNDAIAAPAQMSPNAPRIETTKIPADRIGELIGPGGKNIKAIQAESGADINIEEDGTVHIYASKQEGLDRALELVTRMFKTIEIGELYTGKIVSTTTFGAFMEVLPGKDGLIHISELAEGRTAKTEDVVSVGDVVTAKCIGIDDKGRVKMSVRAALRDAKAAEAEAAGITE</sequence>
<keyword evidence="6 7" id="KW-0694">RNA-binding</keyword>
<keyword evidence="4 7" id="KW-0548">Nucleotidyltransferase</keyword>
<accession>A0ABT0RBA6</accession>
<dbReference type="SUPFAM" id="SSF54791">
    <property type="entry name" value="Eukaryotic type KH-domain (KH-domain type I)"/>
    <property type="match status" value="1"/>
</dbReference>
<dbReference type="PANTHER" id="PTHR11252:SF0">
    <property type="entry name" value="POLYRIBONUCLEOTIDE NUCLEOTIDYLTRANSFERASE 1, MITOCHONDRIAL"/>
    <property type="match status" value="1"/>
</dbReference>
<dbReference type="InterPro" id="IPR001247">
    <property type="entry name" value="ExoRNase_PH_dom1"/>
</dbReference>
<dbReference type="InterPro" id="IPR012340">
    <property type="entry name" value="NA-bd_OB-fold"/>
</dbReference>
<dbReference type="InterPro" id="IPR020568">
    <property type="entry name" value="Ribosomal_Su5_D2-typ_SF"/>
</dbReference>
<dbReference type="Gene3D" id="2.40.50.140">
    <property type="entry name" value="Nucleic acid-binding proteins"/>
    <property type="match status" value="1"/>
</dbReference>
<dbReference type="Gene3D" id="3.30.230.70">
    <property type="entry name" value="GHMP Kinase, N-terminal domain"/>
    <property type="match status" value="2"/>
</dbReference>
<dbReference type="RefSeq" id="WP_022396568.1">
    <property type="nucleotide sequence ID" value="NZ_CP072019.1"/>
</dbReference>
<feature type="domain" description="S1 motif" evidence="8">
    <location>
        <begin position="628"/>
        <end position="696"/>
    </location>
</feature>
<evidence type="ECO:0000256" key="4">
    <source>
        <dbReference type="ARBA" id="ARBA00022695"/>
    </source>
</evidence>
<dbReference type="CDD" id="cd02393">
    <property type="entry name" value="KH-I_PNPase"/>
    <property type="match status" value="1"/>
</dbReference>
<dbReference type="InterPro" id="IPR036345">
    <property type="entry name" value="ExoRNase_PH_dom2_sf"/>
</dbReference>
<dbReference type="Proteomes" id="UP001202031">
    <property type="component" value="Unassembled WGS sequence"/>
</dbReference>
<comment type="catalytic activity">
    <reaction evidence="7">
        <text>RNA(n+1) + phosphate = RNA(n) + a ribonucleoside 5'-diphosphate</text>
        <dbReference type="Rhea" id="RHEA:22096"/>
        <dbReference type="Rhea" id="RHEA-COMP:14527"/>
        <dbReference type="Rhea" id="RHEA-COMP:17342"/>
        <dbReference type="ChEBI" id="CHEBI:43474"/>
        <dbReference type="ChEBI" id="CHEBI:57930"/>
        <dbReference type="ChEBI" id="CHEBI:140395"/>
        <dbReference type="EC" id="2.7.7.8"/>
    </reaction>
</comment>
<dbReference type="InterPro" id="IPR004088">
    <property type="entry name" value="KH_dom_type_1"/>
</dbReference>
<dbReference type="InterPro" id="IPR015848">
    <property type="entry name" value="PNPase_PH_RNA-bd_bac/org-type"/>
</dbReference>
<evidence type="ECO:0000313" key="9">
    <source>
        <dbReference type="EMBL" id="MCL6658206.1"/>
    </source>
</evidence>
<keyword evidence="7" id="KW-0479">Metal-binding</keyword>
<proteinExistence type="inferred from homology"/>
<evidence type="ECO:0000256" key="7">
    <source>
        <dbReference type="HAMAP-Rule" id="MF_01595"/>
    </source>
</evidence>
<evidence type="ECO:0000256" key="6">
    <source>
        <dbReference type="ARBA" id="ARBA00022884"/>
    </source>
</evidence>
<dbReference type="HAMAP" id="MF_01595">
    <property type="entry name" value="PNPase"/>
    <property type="match status" value="1"/>
</dbReference>
<name>A0ABT0RBA6_9BACT</name>
<dbReference type="Gene3D" id="3.30.1370.10">
    <property type="entry name" value="K Homology domain, type 1"/>
    <property type="match status" value="1"/>
</dbReference>
<dbReference type="SUPFAM" id="SSF54211">
    <property type="entry name" value="Ribosomal protein S5 domain 2-like"/>
    <property type="match status" value="2"/>
</dbReference>
<feature type="binding site" evidence="7">
    <location>
        <position position="499"/>
    </location>
    <ligand>
        <name>Mg(2+)</name>
        <dbReference type="ChEBI" id="CHEBI:18420"/>
    </ligand>
</feature>
<organism evidence="9 10">
    <name type="scientific">Akkermansia massiliensis</name>
    <dbReference type="NCBI Taxonomy" id="2927224"/>
    <lineage>
        <taxon>Bacteria</taxon>
        <taxon>Pseudomonadati</taxon>
        <taxon>Verrucomicrobiota</taxon>
        <taxon>Verrucomicrobiia</taxon>
        <taxon>Verrucomicrobiales</taxon>
        <taxon>Akkermansiaceae</taxon>
        <taxon>Akkermansia</taxon>
    </lineage>
</organism>
<dbReference type="SUPFAM" id="SSF46915">
    <property type="entry name" value="Polynucleotide phosphorylase/guanosine pentaphosphate synthase (PNPase/GPSI), domain 3"/>
    <property type="match status" value="1"/>
</dbReference>
<evidence type="ECO:0000256" key="1">
    <source>
        <dbReference type="ARBA" id="ARBA00007404"/>
    </source>
</evidence>
<protein>
    <recommendedName>
        <fullName evidence="7">Polyribonucleotide nucleotidyltransferase</fullName>
        <ecNumber evidence="7">2.7.7.8</ecNumber>
    </recommendedName>
    <alternativeName>
        <fullName evidence="7">Polynucleotide phosphorylase</fullName>
        <shortName evidence="7">PNPase</shortName>
    </alternativeName>
</protein>
<reference evidence="9 10" key="1">
    <citation type="submission" date="2022-03" db="EMBL/GenBank/DDBJ databases">
        <title>Taxonomic description of new species and reclassification of some bacterial strains.</title>
        <authorList>
            <person name="Ndongo S."/>
        </authorList>
    </citation>
    <scope>NUCLEOTIDE SEQUENCE [LARGE SCALE GENOMIC DNA]</scope>
    <source>
        <strain evidence="9 10">Marseille-P6666</strain>
    </source>
</reference>
<dbReference type="InterPro" id="IPR036612">
    <property type="entry name" value="KH_dom_type_1_sf"/>
</dbReference>
<dbReference type="Pfam" id="PF03725">
    <property type="entry name" value="RNase_PH_C"/>
    <property type="match status" value="1"/>
</dbReference>
<keyword evidence="3 7" id="KW-0808">Transferase</keyword>
<comment type="similarity">
    <text evidence="1 7">Belongs to the polyribonucleotide nucleotidyltransferase family.</text>
</comment>
<dbReference type="Pfam" id="PF03726">
    <property type="entry name" value="PNPase"/>
    <property type="match status" value="1"/>
</dbReference>
<comment type="subcellular location">
    <subcellularLocation>
        <location evidence="7">Cytoplasm</location>
    </subcellularLocation>
</comment>
<evidence type="ECO:0000256" key="3">
    <source>
        <dbReference type="ARBA" id="ARBA00022679"/>
    </source>
</evidence>
<dbReference type="InterPro" id="IPR003029">
    <property type="entry name" value="S1_domain"/>
</dbReference>
<comment type="function">
    <text evidence="7">Involved in mRNA degradation. Catalyzes the phosphorolysis of single-stranded polyribonucleotides processively in the 3'- to 5'-direction.</text>
</comment>
<dbReference type="CDD" id="cd11364">
    <property type="entry name" value="RNase_PH_PNPase_2"/>
    <property type="match status" value="1"/>
</dbReference>
<dbReference type="PANTHER" id="PTHR11252">
    <property type="entry name" value="POLYRIBONUCLEOTIDE NUCLEOTIDYLTRANSFERASE"/>
    <property type="match status" value="1"/>
</dbReference>
<dbReference type="NCBIfam" id="TIGR03591">
    <property type="entry name" value="polynuc_phos"/>
    <property type="match status" value="1"/>
</dbReference>
<dbReference type="SMART" id="SM00316">
    <property type="entry name" value="S1"/>
    <property type="match status" value="1"/>
</dbReference>
<dbReference type="InterPro" id="IPR027408">
    <property type="entry name" value="PNPase/RNase_PH_dom_sf"/>
</dbReference>
<dbReference type="GO" id="GO:0004654">
    <property type="term" value="F:polyribonucleotide nucleotidyltransferase activity"/>
    <property type="evidence" value="ECO:0007669"/>
    <property type="project" value="UniProtKB-EC"/>
</dbReference>
<dbReference type="Pfam" id="PF00575">
    <property type="entry name" value="S1"/>
    <property type="match status" value="1"/>
</dbReference>
<evidence type="ECO:0000259" key="8">
    <source>
        <dbReference type="PROSITE" id="PS50126"/>
    </source>
</evidence>
<gene>
    <name evidence="7" type="primary">pnp</name>
    <name evidence="9" type="ORF">M8N44_12870</name>
</gene>
<dbReference type="SUPFAM" id="SSF50249">
    <property type="entry name" value="Nucleic acid-binding proteins"/>
    <property type="match status" value="1"/>
</dbReference>